<protein>
    <recommendedName>
        <fullName evidence="2">MAM domain-containing protein</fullName>
    </recommendedName>
</protein>
<sequence length="147" mass="16503">MWLVSKLLTTQLLLRLSIYIRQEEYGGVIQLTNISYYLYIETSAPRIGGDVARIMSPVLPPVTGGYCFEMAYFMFGSHVSMLTVSLRNHNRETILWIRSGNIGPYWNITRIGFSVSESSQLIIAGVVGESYRSDIAIDDTVLTRGPC</sequence>
<organism evidence="3">
    <name type="scientific">Octopus bimaculoides</name>
    <name type="common">California two-spotted octopus</name>
    <dbReference type="NCBI Taxonomy" id="37653"/>
    <lineage>
        <taxon>Eukaryota</taxon>
        <taxon>Metazoa</taxon>
        <taxon>Spiralia</taxon>
        <taxon>Lophotrochozoa</taxon>
        <taxon>Mollusca</taxon>
        <taxon>Cephalopoda</taxon>
        <taxon>Coleoidea</taxon>
        <taxon>Octopodiformes</taxon>
        <taxon>Octopoda</taxon>
        <taxon>Incirrata</taxon>
        <taxon>Octopodidae</taxon>
        <taxon>Octopus</taxon>
    </lineage>
</organism>
<dbReference type="InterPro" id="IPR013320">
    <property type="entry name" value="ConA-like_dom_sf"/>
</dbReference>
<dbReference type="Gene3D" id="2.60.120.200">
    <property type="match status" value="1"/>
</dbReference>
<feature type="chain" id="PRO_5005584153" description="MAM domain-containing protein" evidence="1">
    <location>
        <begin position="23"/>
        <end position="147"/>
    </location>
</feature>
<reference evidence="3" key="1">
    <citation type="submission" date="2015-07" db="EMBL/GenBank/DDBJ databases">
        <title>MeaNS - Measles Nucleotide Surveillance Program.</title>
        <authorList>
            <person name="Tran T."/>
            <person name="Druce J."/>
        </authorList>
    </citation>
    <scope>NUCLEOTIDE SEQUENCE</scope>
    <source>
        <strain evidence="3">UCB-OBI-ISO-001</strain>
        <tissue evidence="3">Gonad</tissue>
    </source>
</reference>
<evidence type="ECO:0000256" key="1">
    <source>
        <dbReference type="SAM" id="SignalP"/>
    </source>
</evidence>
<dbReference type="EMBL" id="KQ416816">
    <property type="protein sequence ID" value="KOF95036.1"/>
    <property type="molecule type" value="Genomic_DNA"/>
</dbReference>
<dbReference type="PANTHER" id="PTHR23282">
    <property type="entry name" value="APICAL ENDOSOMAL GLYCOPROTEIN PRECURSOR"/>
    <property type="match status" value="1"/>
</dbReference>
<dbReference type="PROSITE" id="PS50060">
    <property type="entry name" value="MAM_2"/>
    <property type="match status" value="1"/>
</dbReference>
<dbReference type="AlphaFoldDB" id="A0A0L8I0T1"/>
<feature type="signal peptide" evidence="1">
    <location>
        <begin position="1"/>
        <end position="22"/>
    </location>
</feature>
<dbReference type="SUPFAM" id="SSF49899">
    <property type="entry name" value="Concanavalin A-like lectins/glucanases"/>
    <property type="match status" value="1"/>
</dbReference>
<dbReference type="SMART" id="SM00137">
    <property type="entry name" value="MAM"/>
    <property type="match status" value="1"/>
</dbReference>
<proteinExistence type="predicted"/>
<gene>
    <name evidence="3" type="ORF">OCBIM_22039717mg</name>
</gene>
<accession>A0A0L8I0T1</accession>
<dbReference type="InterPro" id="IPR051560">
    <property type="entry name" value="MAM_domain-containing"/>
</dbReference>
<dbReference type="CDD" id="cd06263">
    <property type="entry name" value="MAM"/>
    <property type="match status" value="1"/>
</dbReference>
<dbReference type="STRING" id="37653.A0A0L8I0T1"/>
<dbReference type="InterPro" id="IPR000998">
    <property type="entry name" value="MAM_dom"/>
</dbReference>
<name>A0A0L8I0T1_OCTBM</name>
<keyword evidence="1" id="KW-0732">Signal</keyword>
<dbReference type="Pfam" id="PF00629">
    <property type="entry name" value="MAM"/>
    <property type="match status" value="1"/>
</dbReference>
<dbReference type="PANTHER" id="PTHR23282:SF142">
    <property type="entry name" value="MAM DOMAIN-CONTAINING PROTEIN"/>
    <property type="match status" value="1"/>
</dbReference>
<dbReference type="GO" id="GO:0016020">
    <property type="term" value="C:membrane"/>
    <property type="evidence" value="ECO:0007669"/>
    <property type="project" value="InterPro"/>
</dbReference>
<feature type="domain" description="MAM" evidence="2">
    <location>
        <begin position="1"/>
        <end position="147"/>
    </location>
</feature>
<evidence type="ECO:0000259" key="2">
    <source>
        <dbReference type="PROSITE" id="PS50060"/>
    </source>
</evidence>
<evidence type="ECO:0000313" key="3">
    <source>
        <dbReference type="EMBL" id="KOF95036.1"/>
    </source>
</evidence>